<dbReference type="EMBL" id="AOKY01000256">
    <property type="protein sequence ID" value="KDB24505.1"/>
    <property type="molecule type" value="Genomic_DNA"/>
</dbReference>
<reference evidence="5 6" key="1">
    <citation type="submission" date="2014-02" db="EMBL/GenBank/DDBJ databases">
        <title>The Genome Sequence of Trichophyton interdigitale MR816.</title>
        <authorList>
            <consortium name="The Broad Institute Genomics Platform"/>
            <person name="Cuomo C.A."/>
            <person name="White T.C."/>
            <person name="Graser Y."/>
            <person name="Martinez-Rossi N."/>
            <person name="Heitman J."/>
            <person name="Young S.K."/>
            <person name="Zeng Q."/>
            <person name="Gargeya S."/>
            <person name="Abouelleil A."/>
            <person name="Alvarado L."/>
            <person name="Chapman S.B."/>
            <person name="Gainer-Dewar J."/>
            <person name="Goldberg J."/>
            <person name="Griggs A."/>
            <person name="Gujja S."/>
            <person name="Hansen M."/>
            <person name="Howarth C."/>
            <person name="Imamovic A."/>
            <person name="Larimer J."/>
            <person name="Martinez D."/>
            <person name="Murphy C."/>
            <person name="Pearson M.D."/>
            <person name="Persinoti G."/>
            <person name="Poon T."/>
            <person name="Priest M."/>
            <person name="Roberts A.D."/>
            <person name="Saif S."/>
            <person name="Shea T.D."/>
            <person name="Sykes S.N."/>
            <person name="Wortman J."/>
            <person name="Nusbaum C."/>
            <person name="Birren B."/>
        </authorList>
    </citation>
    <scope>NUCLEOTIDE SEQUENCE [LARGE SCALE GENOMIC DNA]</scope>
    <source>
        <strain evidence="5 6">MR816</strain>
    </source>
</reference>
<dbReference type="InterPro" id="IPR046464">
    <property type="entry name" value="SWI-SNF_Ssr4_C"/>
</dbReference>
<name>A0A059J9H9_TRIIM</name>
<evidence type="ECO:0000256" key="2">
    <source>
        <dbReference type="SAM" id="MobiDB-lite"/>
    </source>
</evidence>
<evidence type="ECO:0000313" key="6">
    <source>
        <dbReference type="Proteomes" id="UP000024533"/>
    </source>
</evidence>
<dbReference type="OMA" id="RKEFMLH"/>
<feature type="region of interest" description="Disordered" evidence="2">
    <location>
        <begin position="515"/>
        <end position="669"/>
    </location>
</feature>
<keyword evidence="6" id="KW-1185">Reference proteome</keyword>
<feature type="domain" description="SWI/SNF and RSC complexes subunit Ssr4 N-terminal" evidence="3">
    <location>
        <begin position="11"/>
        <end position="226"/>
    </location>
</feature>
<feature type="compositionally biased region" description="Low complexity" evidence="2">
    <location>
        <begin position="549"/>
        <end position="564"/>
    </location>
</feature>
<dbReference type="Pfam" id="PF20497">
    <property type="entry name" value="SWI-SNF_Ssr4_C"/>
    <property type="match status" value="1"/>
</dbReference>
<dbReference type="Pfam" id="PF08549">
    <property type="entry name" value="SWI-SNF_Ssr4_N"/>
    <property type="match status" value="1"/>
</dbReference>
<evidence type="ECO:0000259" key="4">
    <source>
        <dbReference type="Pfam" id="PF20497"/>
    </source>
</evidence>
<feature type="compositionally biased region" description="Low complexity" evidence="2">
    <location>
        <begin position="623"/>
        <end position="658"/>
    </location>
</feature>
<dbReference type="HOGENOM" id="CLU_013398_0_0_1"/>
<feature type="domain" description="SWI/SNF and RSC complexes subunit Ssr4 C-terminal" evidence="4">
    <location>
        <begin position="278"/>
        <end position="702"/>
    </location>
</feature>
<dbReference type="OrthoDB" id="5321006at2759"/>
<dbReference type="AlphaFoldDB" id="A0A059J9H9"/>
<protein>
    <recommendedName>
        <fullName evidence="7">DUF1750-domain-containing protein</fullName>
    </recommendedName>
</protein>
<feature type="compositionally biased region" description="Polar residues" evidence="2">
    <location>
        <begin position="610"/>
        <end position="622"/>
    </location>
</feature>
<accession>A0A059J9H9</accession>
<feature type="coiled-coil region" evidence="1">
    <location>
        <begin position="375"/>
        <end position="402"/>
    </location>
</feature>
<evidence type="ECO:0008006" key="7">
    <source>
        <dbReference type="Google" id="ProtNLM"/>
    </source>
</evidence>
<feature type="compositionally biased region" description="Polar residues" evidence="2">
    <location>
        <begin position="574"/>
        <end position="584"/>
    </location>
</feature>
<comment type="caution">
    <text evidence="5">The sequence shown here is derived from an EMBL/GenBank/DDBJ whole genome shotgun (WGS) entry which is preliminary data.</text>
</comment>
<organism evidence="5 6">
    <name type="scientific">Trichophyton interdigitale (strain MR816)</name>
    <dbReference type="NCBI Taxonomy" id="1215338"/>
    <lineage>
        <taxon>Eukaryota</taxon>
        <taxon>Fungi</taxon>
        <taxon>Dikarya</taxon>
        <taxon>Ascomycota</taxon>
        <taxon>Pezizomycotina</taxon>
        <taxon>Eurotiomycetes</taxon>
        <taxon>Eurotiomycetidae</taxon>
        <taxon>Onygenales</taxon>
        <taxon>Arthrodermataceae</taxon>
        <taxon>Trichophyton</taxon>
    </lineage>
</organism>
<dbReference type="Proteomes" id="UP000024533">
    <property type="component" value="Unassembled WGS sequence"/>
</dbReference>
<evidence type="ECO:0000256" key="1">
    <source>
        <dbReference type="SAM" id="Coils"/>
    </source>
</evidence>
<sequence length="714" mass="77474">MSRQHPAARMQDPAGGVPPQLLPHLHLVSSYRHPASAAFTHETAVEYLLAAPKVVRELQPMHWTYLDGPPDNTVMLTWQPLNHLGTNFASDGYVWADVEQAYTVEVRGYILEIYMHRTGYHPPNENMATHSRRRFRITGLKTPNPNLPPCDPSLWIVFYSKAPSIDQLPTSRIPVSPQTQNILGQRRYIQSQGQLARKEFMLHDRNNWPTINFPPHGQQQQAYPQAYTAQMIARQQVPHAPMQQQQVVGYAPGVVPHKAQRTQRVPTTAAPAVPDFSLDDEEVSTGDILDALTPRDISRMRYKNHHEWMEEVLASPYRMDQILPVDLGLGRKGELESLTKGYFYTPGALASQRKEGDGPPPATGKMDPGKAEEFANSVAKRLAEMNAEMESMRKKHARKLEKTKKLSALREAELNLRDAVIDPSDTGDEIWRVEGRLRLEQEDGMSPVDYSDKSLKKKVDDIVNGLQASWGRTVVPVTDIKCVEKGGLQERVQPPPPPPQPAISDANMINTVHYSQYDGATDGGPETAPGVSAPAQGVPTPAPSQPMLSSAAPPQPVTTAPQTSEDVVMGGVEPSTQSHATPGQSAPAEGDGDWVMVNKDGPASSASPSKDLSSTVNENTQQPTTTAGAPSTTTAGGATATAPAAEATVPGTTPGTTGEFEDENINTAGEALADYHGDVGGLDMGGIDDSAFGDAFHATEGNIGEHHHETDEIA</sequence>
<feature type="region of interest" description="Disordered" evidence="2">
    <location>
        <begin position="349"/>
        <end position="369"/>
    </location>
</feature>
<keyword evidence="1" id="KW-0175">Coiled coil</keyword>
<dbReference type="InterPro" id="IPR013859">
    <property type="entry name" value="Ssr4_N"/>
</dbReference>
<evidence type="ECO:0000313" key="5">
    <source>
        <dbReference type="EMBL" id="KDB24505.1"/>
    </source>
</evidence>
<dbReference type="GO" id="GO:0006338">
    <property type="term" value="P:chromatin remodeling"/>
    <property type="evidence" value="ECO:0007669"/>
    <property type="project" value="InterPro"/>
</dbReference>
<gene>
    <name evidence="5" type="ORF">H109_03603</name>
</gene>
<dbReference type="STRING" id="1215338.A0A059J9H9"/>
<proteinExistence type="predicted"/>
<evidence type="ECO:0000259" key="3">
    <source>
        <dbReference type="Pfam" id="PF08549"/>
    </source>
</evidence>